<evidence type="ECO:0000313" key="2">
    <source>
        <dbReference type="Proteomes" id="UP000059680"/>
    </source>
</evidence>
<dbReference type="PaxDb" id="39947-A0A0P0VKD7"/>
<reference evidence="1 2" key="2">
    <citation type="journal article" date="2013" name="Plant Cell Physiol.">
        <title>Rice Annotation Project Database (RAP-DB): an integrative and interactive database for rice genomics.</title>
        <authorList>
            <person name="Sakai H."/>
            <person name="Lee S.S."/>
            <person name="Tanaka T."/>
            <person name="Numa H."/>
            <person name="Kim J."/>
            <person name="Kawahara Y."/>
            <person name="Wakimoto H."/>
            <person name="Yang C.C."/>
            <person name="Iwamoto M."/>
            <person name="Abe T."/>
            <person name="Yamada Y."/>
            <person name="Muto A."/>
            <person name="Inokuchi H."/>
            <person name="Ikemura T."/>
            <person name="Matsumoto T."/>
            <person name="Sasaki T."/>
            <person name="Itoh T."/>
        </authorList>
    </citation>
    <scope>NUCLEOTIDE SEQUENCE [LARGE SCALE GENOMIC DNA]</scope>
    <source>
        <strain evidence="2">cv. Nipponbare</strain>
    </source>
</reference>
<sequence length="154" mass="16969">MEVPASMQFLAAIRKSSTIWGISSSLSLLGAENSSTVPSLRTVGVIFLSVQGIGEDNDMDNNTIGRCPPYMPDLAEENTTLLMHCIHNRPPSFHLLLCPYTRCVWIPLSSLRDPGGFSDQKAAICGPLRVVQLNMFLRKIIVAPRSGQRRMDNP</sequence>
<protein>
    <submittedName>
        <fullName evidence="1">Os02g0559925 protein</fullName>
    </submittedName>
</protein>
<accession>A0A0P0VKD7</accession>
<dbReference type="Proteomes" id="UP000059680">
    <property type="component" value="Chromosome 2"/>
</dbReference>
<organism evidence="1 2">
    <name type="scientific">Oryza sativa subsp. japonica</name>
    <name type="common">Rice</name>
    <dbReference type="NCBI Taxonomy" id="39947"/>
    <lineage>
        <taxon>Eukaryota</taxon>
        <taxon>Viridiplantae</taxon>
        <taxon>Streptophyta</taxon>
        <taxon>Embryophyta</taxon>
        <taxon>Tracheophyta</taxon>
        <taxon>Spermatophyta</taxon>
        <taxon>Magnoliopsida</taxon>
        <taxon>Liliopsida</taxon>
        <taxon>Poales</taxon>
        <taxon>Poaceae</taxon>
        <taxon>BOP clade</taxon>
        <taxon>Oryzoideae</taxon>
        <taxon>Oryzeae</taxon>
        <taxon>Oryzinae</taxon>
        <taxon>Oryza</taxon>
        <taxon>Oryza sativa</taxon>
    </lineage>
</organism>
<dbReference type="Gramene" id="Os02t0559925-00">
    <property type="protein sequence ID" value="Os02t0559925-00"/>
    <property type="gene ID" value="Os02g0559925"/>
</dbReference>
<evidence type="ECO:0000313" key="1">
    <source>
        <dbReference type="EMBL" id="BAS79245.1"/>
    </source>
</evidence>
<dbReference type="EMBL" id="AP014958">
    <property type="protein sequence ID" value="BAS79245.1"/>
    <property type="molecule type" value="Genomic_DNA"/>
</dbReference>
<keyword evidence="2" id="KW-1185">Reference proteome</keyword>
<name>A0A0P0VKD7_ORYSJ</name>
<gene>
    <name evidence="1" type="ordered locus">Os02g0559925</name>
    <name evidence="1" type="ORF">OSNPB_020559925</name>
</gene>
<dbReference type="InParanoid" id="A0A0P0VKD7"/>
<proteinExistence type="predicted"/>
<feature type="non-terminal residue" evidence="1">
    <location>
        <position position="154"/>
    </location>
</feature>
<reference evidence="2" key="1">
    <citation type="journal article" date="2005" name="Nature">
        <title>The map-based sequence of the rice genome.</title>
        <authorList>
            <consortium name="International rice genome sequencing project (IRGSP)"/>
            <person name="Matsumoto T."/>
            <person name="Wu J."/>
            <person name="Kanamori H."/>
            <person name="Katayose Y."/>
            <person name="Fujisawa M."/>
            <person name="Namiki N."/>
            <person name="Mizuno H."/>
            <person name="Yamamoto K."/>
            <person name="Antonio B.A."/>
            <person name="Baba T."/>
            <person name="Sakata K."/>
            <person name="Nagamura Y."/>
            <person name="Aoki H."/>
            <person name="Arikawa K."/>
            <person name="Arita K."/>
            <person name="Bito T."/>
            <person name="Chiden Y."/>
            <person name="Fujitsuka N."/>
            <person name="Fukunaka R."/>
            <person name="Hamada M."/>
            <person name="Harada C."/>
            <person name="Hayashi A."/>
            <person name="Hijishita S."/>
            <person name="Honda M."/>
            <person name="Hosokawa S."/>
            <person name="Ichikawa Y."/>
            <person name="Idonuma A."/>
            <person name="Iijima M."/>
            <person name="Ikeda M."/>
            <person name="Ikeno M."/>
            <person name="Ito K."/>
            <person name="Ito S."/>
            <person name="Ito T."/>
            <person name="Ito Y."/>
            <person name="Ito Y."/>
            <person name="Iwabuchi A."/>
            <person name="Kamiya K."/>
            <person name="Karasawa W."/>
            <person name="Kurita K."/>
            <person name="Katagiri S."/>
            <person name="Kikuta A."/>
            <person name="Kobayashi H."/>
            <person name="Kobayashi N."/>
            <person name="Machita K."/>
            <person name="Maehara T."/>
            <person name="Masukawa M."/>
            <person name="Mizubayashi T."/>
            <person name="Mukai Y."/>
            <person name="Nagasaki H."/>
            <person name="Nagata Y."/>
            <person name="Naito S."/>
            <person name="Nakashima M."/>
            <person name="Nakama Y."/>
            <person name="Nakamichi Y."/>
            <person name="Nakamura M."/>
            <person name="Meguro A."/>
            <person name="Negishi M."/>
            <person name="Ohta I."/>
            <person name="Ohta T."/>
            <person name="Okamoto M."/>
            <person name="Ono N."/>
            <person name="Saji S."/>
            <person name="Sakaguchi M."/>
            <person name="Sakai K."/>
            <person name="Shibata M."/>
            <person name="Shimokawa T."/>
            <person name="Song J."/>
            <person name="Takazaki Y."/>
            <person name="Terasawa K."/>
            <person name="Tsugane M."/>
            <person name="Tsuji K."/>
            <person name="Ueda S."/>
            <person name="Waki K."/>
            <person name="Yamagata H."/>
            <person name="Yamamoto M."/>
            <person name="Yamamoto S."/>
            <person name="Yamane H."/>
            <person name="Yoshiki S."/>
            <person name="Yoshihara R."/>
            <person name="Yukawa K."/>
            <person name="Zhong H."/>
            <person name="Yano M."/>
            <person name="Yuan Q."/>
            <person name="Ouyang S."/>
            <person name="Liu J."/>
            <person name="Jones K.M."/>
            <person name="Gansberger K."/>
            <person name="Moffat K."/>
            <person name="Hill J."/>
            <person name="Bera J."/>
            <person name="Fadrosh D."/>
            <person name="Jin S."/>
            <person name="Johri S."/>
            <person name="Kim M."/>
            <person name="Overton L."/>
            <person name="Reardon M."/>
            <person name="Tsitrin T."/>
            <person name="Vuong H."/>
            <person name="Weaver B."/>
            <person name="Ciecko A."/>
            <person name="Tallon L."/>
            <person name="Jackson J."/>
            <person name="Pai G."/>
            <person name="Aken S.V."/>
            <person name="Utterback T."/>
            <person name="Reidmuller S."/>
            <person name="Feldblyum T."/>
            <person name="Hsiao J."/>
            <person name="Zismann V."/>
            <person name="Iobst S."/>
            <person name="de Vazeille A.R."/>
            <person name="Buell C.R."/>
            <person name="Ying K."/>
            <person name="Li Y."/>
            <person name="Lu T."/>
            <person name="Huang Y."/>
            <person name="Zhao Q."/>
            <person name="Feng Q."/>
            <person name="Zhang L."/>
            <person name="Zhu J."/>
            <person name="Weng Q."/>
            <person name="Mu J."/>
            <person name="Lu Y."/>
            <person name="Fan D."/>
            <person name="Liu Y."/>
            <person name="Guan J."/>
            <person name="Zhang Y."/>
            <person name="Yu S."/>
            <person name="Liu X."/>
            <person name="Zhang Y."/>
            <person name="Hong G."/>
            <person name="Han B."/>
            <person name="Choisne N."/>
            <person name="Demange N."/>
            <person name="Orjeda G."/>
            <person name="Samain S."/>
            <person name="Cattolico L."/>
            <person name="Pelletier E."/>
            <person name="Couloux A."/>
            <person name="Segurens B."/>
            <person name="Wincker P."/>
            <person name="D'Hont A."/>
            <person name="Scarpelli C."/>
            <person name="Weissenbach J."/>
            <person name="Salanoubat M."/>
            <person name="Quetier F."/>
            <person name="Yu Y."/>
            <person name="Kim H.R."/>
            <person name="Rambo T."/>
            <person name="Currie J."/>
            <person name="Collura K."/>
            <person name="Luo M."/>
            <person name="Yang T."/>
            <person name="Ammiraju J.S.S."/>
            <person name="Engler F."/>
            <person name="Soderlund C."/>
            <person name="Wing R.A."/>
            <person name="Palmer L.E."/>
            <person name="de la Bastide M."/>
            <person name="Spiegel L."/>
            <person name="Nascimento L."/>
            <person name="Zutavern T."/>
            <person name="O'Shaughnessy A."/>
            <person name="Dike S."/>
            <person name="Dedhia N."/>
            <person name="Preston R."/>
            <person name="Balija V."/>
            <person name="McCombie W.R."/>
            <person name="Chow T."/>
            <person name="Chen H."/>
            <person name="Chung M."/>
            <person name="Chen C."/>
            <person name="Shaw J."/>
            <person name="Wu H."/>
            <person name="Hsiao K."/>
            <person name="Chao Y."/>
            <person name="Chu M."/>
            <person name="Cheng C."/>
            <person name="Hour A."/>
            <person name="Lee P."/>
            <person name="Lin S."/>
            <person name="Lin Y."/>
            <person name="Liou J."/>
            <person name="Liu S."/>
            <person name="Hsing Y."/>
            <person name="Raghuvanshi S."/>
            <person name="Mohanty A."/>
            <person name="Bharti A.K."/>
            <person name="Gaur A."/>
            <person name="Gupta V."/>
            <person name="Kumar D."/>
            <person name="Ravi V."/>
            <person name="Vij S."/>
            <person name="Kapur A."/>
            <person name="Khurana P."/>
            <person name="Khurana P."/>
            <person name="Khurana J.P."/>
            <person name="Tyagi A.K."/>
            <person name="Gaikwad K."/>
            <person name="Singh A."/>
            <person name="Dalal V."/>
            <person name="Srivastava S."/>
            <person name="Dixit A."/>
            <person name="Pal A.K."/>
            <person name="Ghazi I.A."/>
            <person name="Yadav M."/>
            <person name="Pandit A."/>
            <person name="Bhargava A."/>
            <person name="Sureshbabu K."/>
            <person name="Batra K."/>
            <person name="Sharma T.R."/>
            <person name="Mohapatra T."/>
            <person name="Singh N.K."/>
            <person name="Messing J."/>
            <person name="Nelson A.B."/>
            <person name="Fuks G."/>
            <person name="Kavchok S."/>
            <person name="Keizer G."/>
            <person name="Linton E."/>
            <person name="Llaca V."/>
            <person name="Song R."/>
            <person name="Tanyolac B."/>
            <person name="Young S."/>
            <person name="Ho-Il K."/>
            <person name="Hahn J.H."/>
            <person name="Sangsakoo G."/>
            <person name="Vanavichit A."/>
            <person name="de Mattos Luiz.A.T."/>
            <person name="Zimmer P.D."/>
            <person name="Malone G."/>
            <person name="Dellagostin O."/>
            <person name="de Oliveira A.C."/>
            <person name="Bevan M."/>
            <person name="Bancroft I."/>
            <person name="Minx P."/>
            <person name="Cordum H."/>
            <person name="Wilson R."/>
            <person name="Cheng Z."/>
            <person name="Jin W."/>
            <person name="Jiang J."/>
            <person name="Leong S.A."/>
            <person name="Iwama H."/>
            <person name="Gojobori T."/>
            <person name="Itoh T."/>
            <person name="Niimura Y."/>
            <person name="Fujii Y."/>
            <person name="Habara T."/>
            <person name="Sakai H."/>
            <person name="Sato Y."/>
            <person name="Wilson G."/>
            <person name="Kumar K."/>
            <person name="McCouch S."/>
            <person name="Juretic N."/>
            <person name="Hoen D."/>
            <person name="Wright S."/>
            <person name="Bruskiewich R."/>
            <person name="Bureau T."/>
            <person name="Miyao A."/>
            <person name="Hirochika H."/>
            <person name="Nishikawa T."/>
            <person name="Kadowaki K."/>
            <person name="Sugiura M."/>
            <person name="Burr B."/>
            <person name="Sasaki T."/>
        </authorList>
    </citation>
    <scope>NUCLEOTIDE SEQUENCE [LARGE SCALE GENOMIC DNA]</scope>
    <source>
        <strain evidence="2">cv. Nipponbare</strain>
    </source>
</reference>
<dbReference type="AlphaFoldDB" id="A0A0P0VKD7"/>
<reference evidence="1 2" key="3">
    <citation type="journal article" date="2013" name="Rice">
        <title>Improvement of the Oryza sativa Nipponbare reference genome using next generation sequence and optical map data.</title>
        <authorList>
            <person name="Kawahara Y."/>
            <person name="de la Bastide M."/>
            <person name="Hamilton J.P."/>
            <person name="Kanamori H."/>
            <person name="McCombie W.R."/>
            <person name="Ouyang S."/>
            <person name="Schwartz D.C."/>
            <person name="Tanaka T."/>
            <person name="Wu J."/>
            <person name="Zhou S."/>
            <person name="Childs K.L."/>
            <person name="Davidson R.M."/>
            <person name="Lin H."/>
            <person name="Quesada-Ocampo L."/>
            <person name="Vaillancourt B."/>
            <person name="Sakai H."/>
            <person name="Lee S.S."/>
            <person name="Kim J."/>
            <person name="Numa H."/>
            <person name="Itoh T."/>
            <person name="Buell C.R."/>
            <person name="Matsumoto T."/>
        </authorList>
    </citation>
    <scope>NUCLEOTIDE SEQUENCE [LARGE SCALE GENOMIC DNA]</scope>
    <source>
        <strain evidence="2">cv. Nipponbare</strain>
    </source>
</reference>